<evidence type="ECO:0000313" key="10">
    <source>
        <dbReference type="EMBL" id="KAG7305002.1"/>
    </source>
</evidence>
<evidence type="ECO:0000256" key="1">
    <source>
        <dbReference type="ARBA" id="ARBA00004123"/>
    </source>
</evidence>
<feature type="domain" description="RNA polymerase III Rpc82 C -terminal" evidence="7">
    <location>
        <begin position="200"/>
        <end position="317"/>
    </location>
</feature>
<dbReference type="InterPro" id="IPR055207">
    <property type="entry name" value="POLR3C_WHD"/>
</dbReference>
<feature type="domain" description="DNA-directed RNA polymerase III subunit RPC3 winged-helix" evidence="9">
    <location>
        <begin position="324"/>
        <end position="401"/>
    </location>
</feature>
<gene>
    <name evidence="10" type="ORF">JYU34_010437</name>
</gene>
<evidence type="ECO:0000256" key="3">
    <source>
        <dbReference type="ARBA" id="ARBA00022478"/>
    </source>
</evidence>
<comment type="subcellular location">
    <subcellularLocation>
        <location evidence="1 6">Nucleus</location>
    </subcellularLocation>
</comment>
<evidence type="ECO:0000313" key="11">
    <source>
        <dbReference type="Proteomes" id="UP000823941"/>
    </source>
</evidence>
<dbReference type="Pfam" id="PF20912">
    <property type="entry name" value="RPC3_helical"/>
    <property type="match status" value="1"/>
</dbReference>
<dbReference type="Proteomes" id="UP000823941">
    <property type="component" value="Chromosome 14"/>
</dbReference>
<keyword evidence="11" id="KW-1185">Reference proteome</keyword>
<keyword evidence="3 6" id="KW-0240">DNA-directed RNA polymerase</keyword>
<evidence type="ECO:0000256" key="6">
    <source>
        <dbReference type="RuleBase" id="RU367076"/>
    </source>
</evidence>
<dbReference type="Gene3D" id="1.10.10.10">
    <property type="entry name" value="Winged helix-like DNA-binding domain superfamily/Winged helix DNA-binding domain"/>
    <property type="match status" value="4"/>
</dbReference>
<dbReference type="Gene3D" id="6.10.140.1450">
    <property type="match status" value="1"/>
</dbReference>
<dbReference type="PANTHER" id="PTHR12949">
    <property type="entry name" value="RNA POLYMERASE III DNA DIRECTED -RELATED"/>
    <property type="match status" value="1"/>
</dbReference>
<accession>A0ABQ7QIF9</accession>
<evidence type="ECO:0000259" key="9">
    <source>
        <dbReference type="Pfam" id="PF22536"/>
    </source>
</evidence>
<comment type="similarity">
    <text evidence="2 6">Belongs to the eukaryotic RPC3/POLR3C RNA polymerase subunit family.</text>
</comment>
<comment type="function">
    <text evidence="6">DNA-dependent RNA polymerase catalyzes the transcription of DNA into RNA using the four ribonucleoside triphosphates as substrates. Specific core component of RNA polymerase III which synthesizes small RNAs, such as 5S rRNA and tRNAs.</text>
</comment>
<comment type="subunit">
    <text evidence="6">Component of the RNA polymerase III (Pol III) complex consisting of 17 subunits.</text>
</comment>
<feature type="domain" description="RNA polymerase III subunit RPC82-related helix-turn-helix" evidence="8">
    <location>
        <begin position="8"/>
        <end position="65"/>
    </location>
</feature>
<evidence type="ECO:0000256" key="5">
    <source>
        <dbReference type="ARBA" id="ARBA00023242"/>
    </source>
</evidence>
<dbReference type="EMBL" id="JAHIBW010000014">
    <property type="protein sequence ID" value="KAG7305002.1"/>
    <property type="molecule type" value="Genomic_DNA"/>
</dbReference>
<dbReference type="Pfam" id="PF22536">
    <property type="entry name" value="WHD_POLR3C"/>
    <property type="match status" value="1"/>
</dbReference>
<name>A0ABQ7QIF9_PLUXY</name>
<reference evidence="10 11" key="1">
    <citation type="submission" date="2021-06" db="EMBL/GenBank/DDBJ databases">
        <title>A haploid diamondback moth (Plutella xylostella L.) genome assembly resolves 31 chromosomes and identifies a diamide resistance mutation.</title>
        <authorList>
            <person name="Ward C.M."/>
            <person name="Perry K.D."/>
            <person name="Baker G."/>
            <person name="Powis K."/>
            <person name="Heckel D.G."/>
            <person name="Baxter S.W."/>
        </authorList>
    </citation>
    <scope>NUCLEOTIDE SEQUENCE [LARGE SCALE GENOMIC DNA]</scope>
    <source>
        <strain evidence="10 11">LV</strain>
        <tissue evidence="10">Single pupa</tissue>
    </source>
</reference>
<dbReference type="Pfam" id="PF08221">
    <property type="entry name" value="HTH_9"/>
    <property type="match status" value="1"/>
</dbReference>
<proteinExistence type="inferred from homology"/>
<evidence type="ECO:0000256" key="2">
    <source>
        <dbReference type="ARBA" id="ARBA00007206"/>
    </source>
</evidence>
<keyword evidence="5 6" id="KW-0539">Nucleus</keyword>
<dbReference type="InterPro" id="IPR008806">
    <property type="entry name" value="RNA_pol_III_Rpc82_C"/>
</dbReference>
<evidence type="ECO:0000259" key="7">
    <source>
        <dbReference type="Pfam" id="PF05645"/>
    </source>
</evidence>
<dbReference type="InterPro" id="IPR039748">
    <property type="entry name" value="RPC3"/>
</dbReference>
<dbReference type="InterPro" id="IPR013197">
    <property type="entry name" value="RNA_pol_III_RPC82-rel_HTH"/>
</dbReference>
<dbReference type="Pfam" id="PF05645">
    <property type="entry name" value="RNA_pol_Rpc82"/>
    <property type="match status" value="1"/>
</dbReference>
<dbReference type="PANTHER" id="PTHR12949:SF0">
    <property type="entry name" value="DNA-DIRECTED RNA POLYMERASE III SUBUNIT RPC3"/>
    <property type="match status" value="1"/>
</dbReference>
<organism evidence="10 11">
    <name type="scientific">Plutella xylostella</name>
    <name type="common">Diamondback moth</name>
    <name type="synonym">Plutella maculipennis</name>
    <dbReference type="NCBI Taxonomy" id="51655"/>
    <lineage>
        <taxon>Eukaryota</taxon>
        <taxon>Metazoa</taxon>
        <taxon>Ecdysozoa</taxon>
        <taxon>Arthropoda</taxon>
        <taxon>Hexapoda</taxon>
        <taxon>Insecta</taxon>
        <taxon>Pterygota</taxon>
        <taxon>Neoptera</taxon>
        <taxon>Endopterygota</taxon>
        <taxon>Lepidoptera</taxon>
        <taxon>Glossata</taxon>
        <taxon>Ditrysia</taxon>
        <taxon>Yponomeutoidea</taxon>
        <taxon>Plutellidae</taxon>
        <taxon>Plutella</taxon>
    </lineage>
</organism>
<evidence type="ECO:0000256" key="4">
    <source>
        <dbReference type="ARBA" id="ARBA00023163"/>
    </source>
</evidence>
<protein>
    <recommendedName>
        <fullName evidence="6">DNA-directed RNA polymerase III subunit RPC3</fullName>
        <shortName evidence="6">RNA polymerase III subunit C3</shortName>
    </recommendedName>
</protein>
<sequence length="507" mass="57926">MSHQLGSLVSEILNRHFGEIVQKVGDDLFSFGARPVAAIAKTTEIPRIKVVESLRTLLKYDLVTFEPSKNEVVADYKIVPDNILLLMRYPRYLLQIKSKHGSEAEMIVEEVLQRGCVTATNLLVTLARKYKDDREKNISIVSLKDMFISLATAGYLQQAAVAEVKEGEGGEVPTMVAVATIVPELDARTLVLAMNEGAEVTDNIYWKVNFDRFHQDFRDEIMIDAMTRRIDENAGELMRHLLMQVYLNTPPWAASSTPVPALQLKESARRGATERPLLAQFVDHYLRVMEENGCGFVRRSGDASGGQFVVQMQRAAKETVYALLEHTVNERLGSNAARIFRLIRDKKYIEEEDIRKHAMVPNKECKELTYKLMEHHFISVQPMRKAASGGGLVKAIYLYYINLHETAHTARELCYRACHNGLRRAAAARRAHARLLDKQRRVRSVVHSMRVREDPQQHIARVEETITPPERQLIQSVEKQLKQLSTAEIELDKALFILHWYFMYKDN</sequence>
<keyword evidence="4 6" id="KW-0804">Transcription</keyword>
<evidence type="ECO:0000259" key="8">
    <source>
        <dbReference type="Pfam" id="PF08221"/>
    </source>
</evidence>
<comment type="caution">
    <text evidence="10">The sequence shown here is derived from an EMBL/GenBank/DDBJ whole genome shotgun (WGS) entry which is preliminary data.</text>
</comment>
<dbReference type="InterPro" id="IPR036388">
    <property type="entry name" value="WH-like_DNA-bd_sf"/>
</dbReference>